<keyword evidence="3" id="KW-1185">Reference proteome</keyword>
<dbReference type="OrthoDB" id="343114at2759"/>
<dbReference type="PROSITE" id="PS51746">
    <property type="entry name" value="PPM_2"/>
    <property type="match status" value="1"/>
</dbReference>
<dbReference type="CDD" id="cd00143">
    <property type="entry name" value="PP2Cc"/>
    <property type="match status" value="1"/>
</dbReference>
<dbReference type="OMA" id="NFYEGAA"/>
<name>A0A9W2Z320_BIOGL</name>
<dbReference type="SMART" id="SM00332">
    <property type="entry name" value="PP2Cc"/>
    <property type="match status" value="1"/>
</dbReference>
<evidence type="ECO:0000256" key="1">
    <source>
        <dbReference type="ARBA" id="ARBA00006702"/>
    </source>
</evidence>
<evidence type="ECO:0000313" key="3">
    <source>
        <dbReference type="Proteomes" id="UP001165740"/>
    </source>
</evidence>
<reference evidence="4" key="1">
    <citation type="submission" date="2025-08" db="UniProtKB">
        <authorList>
            <consortium name="RefSeq"/>
        </authorList>
    </citation>
    <scope>IDENTIFICATION</scope>
</reference>
<dbReference type="GO" id="GO:0004722">
    <property type="term" value="F:protein serine/threonine phosphatase activity"/>
    <property type="evidence" value="ECO:0007669"/>
    <property type="project" value="InterPro"/>
</dbReference>
<dbReference type="InterPro" id="IPR036457">
    <property type="entry name" value="PPM-type-like_dom_sf"/>
</dbReference>
<dbReference type="InterPro" id="IPR001932">
    <property type="entry name" value="PPM-type_phosphatase-like_dom"/>
</dbReference>
<protein>
    <submittedName>
        <fullName evidence="4">Protein phosphatase 2C-like domain-containing protein 1 isoform X1</fullName>
    </submittedName>
</protein>
<proteinExistence type="inferred from homology"/>
<dbReference type="RefSeq" id="XP_055869317.1">
    <property type="nucleotide sequence ID" value="XM_056013342.1"/>
</dbReference>
<accession>A0A9W2Z320</accession>
<gene>
    <name evidence="4" type="primary">LOC106068992</name>
</gene>
<organism evidence="3 4">
    <name type="scientific">Biomphalaria glabrata</name>
    <name type="common">Bloodfluke planorb</name>
    <name type="synonym">Freshwater snail</name>
    <dbReference type="NCBI Taxonomy" id="6526"/>
    <lineage>
        <taxon>Eukaryota</taxon>
        <taxon>Metazoa</taxon>
        <taxon>Spiralia</taxon>
        <taxon>Lophotrochozoa</taxon>
        <taxon>Mollusca</taxon>
        <taxon>Gastropoda</taxon>
        <taxon>Heterobranchia</taxon>
        <taxon>Euthyneura</taxon>
        <taxon>Panpulmonata</taxon>
        <taxon>Hygrophila</taxon>
        <taxon>Lymnaeoidea</taxon>
        <taxon>Planorbidae</taxon>
        <taxon>Biomphalaria</taxon>
    </lineage>
</organism>
<dbReference type="InterPro" id="IPR015655">
    <property type="entry name" value="PP2C"/>
</dbReference>
<dbReference type="PANTHER" id="PTHR13832:SF837">
    <property type="entry name" value="PROTEIN PHOSPHATASE 2C-LIKE DOMAIN-CONTAINING PROTEIN 1"/>
    <property type="match status" value="1"/>
</dbReference>
<dbReference type="PANTHER" id="PTHR13832">
    <property type="entry name" value="PROTEIN PHOSPHATASE 2C"/>
    <property type="match status" value="1"/>
</dbReference>
<feature type="domain" description="PPM-type phosphatase" evidence="2">
    <location>
        <begin position="179"/>
        <end position="687"/>
    </location>
</feature>
<dbReference type="GeneID" id="106068992"/>
<sequence length="694" mass="78060">MASKNFKPLSLDEKENINALFELEKLSNRSRKEFSKFTEQFKGETFRVSDTPETLLPSFGENYDITIFCHHCSLYIDVSNLHNHRAYHKALAILQLNPSDEPLNSQTLLDKRHSVIKQIKEDATENKQPLDISLLKKIDEAYEILKNDSFSDIYKPNNSKFDSEIQSYSFKCSVKCVSSVGIATSRNSRWKNEMEDAKVYQDHFGEDIDKCYVAVFDGYHGSNAAIKCSKHLHEFLLKEIQKFDSKIVSTVARNFAESEYAQEDYELQRPDTINSVTRNLHQESKVLVQNILDTCCNEYDSQMETTMTKSVEKKTKKTDLYSDCMKKNILDTCCNEYDSQMETTMTKSVEKKTKKTDLYSDCMKKAFKKAYLSMDDQLSYGIDELSRIRWSGTSAVTCLIQQSSNQELSDSQIQGEIHLANVGQAKALLVKDNKFVCITKDHSPESPPESNRIYRQGGSITKSDKGSLVNGVLSVTRGLGNFGDKLLKDCVIAEPYFRSVSIDQNTQYLVLASSGVWQSLKNEEVASLLTRMLPNQQIPPPSRLSESLLPLLTPRINSEQKIHSTNNVLNFKTSHNNKSSFHQENGAVYIPDVEHCIDTDTVAETVDTEVDTVAETVDTEVDTGAGSVDTEVDTVAETVDNEGNSTLDSDNDESKNVNLAKAMAEQLTYAALLAGATENVTVMVILLPGCRWMS</sequence>
<dbReference type="AlphaFoldDB" id="A0A9W2Z320"/>
<evidence type="ECO:0000313" key="4">
    <source>
        <dbReference type="RefSeq" id="XP_055869317.1"/>
    </source>
</evidence>
<dbReference type="Pfam" id="PF00481">
    <property type="entry name" value="PP2C"/>
    <property type="match status" value="2"/>
</dbReference>
<evidence type="ECO:0000259" key="2">
    <source>
        <dbReference type="PROSITE" id="PS51746"/>
    </source>
</evidence>
<comment type="similarity">
    <text evidence="1">Belongs to the PP2C family.</text>
</comment>
<dbReference type="SUPFAM" id="SSF81606">
    <property type="entry name" value="PP2C-like"/>
    <property type="match status" value="1"/>
</dbReference>
<dbReference type="Proteomes" id="UP001165740">
    <property type="component" value="Chromosome 16"/>
</dbReference>
<dbReference type="Gene3D" id="3.60.40.10">
    <property type="entry name" value="PPM-type phosphatase domain"/>
    <property type="match status" value="1"/>
</dbReference>